<feature type="chain" id="PRO_5043953487" evidence="2">
    <location>
        <begin position="17"/>
        <end position="90"/>
    </location>
</feature>
<keyword evidence="2" id="KW-0732">Signal</keyword>
<protein>
    <submittedName>
        <fullName evidence="3">Unknown_gene_3334 protein</fullName>
    </submittedName>
</protein>
<name>A0AAU9ZVN5_PHORO</name>
<evidence type="ECO:0000313" key="3">
    <source>
        <dbReference type="EMBL" id="CAH6884395.1"/>
    </source>
</evidence>
<proteinExistence type="predicted"/>
<dbReference type="AlphaFoldDB" id="A0AAU9ZVN5"/>
<dbReference type="InterPro" id="IPR054417">
    <property type="entry name" value="U9-ORF"/>
</dbReference>
<dbReference type="Pfam" id="PF22040">
    <property type="entry name" value="U9-ORF"/>
    <property type="match status" value="1"/>
</dbReference>
<comment type="caution">
    <text evidence="3">The sequence shown here is derived from an EMBL/GenBank/DDBJ whole genome shotgun (WGS) entry which is preliminary data.</text>
</comment>
<dbReference type="Proteomes" id="UP001152836">
    <property type="component" value="Unassembled WGS sequence"/>
</dbReference>
<feature type="region of interest" description="Disordered" evidence="1">
    <location>
        <begin position="54"/>
        <end position="90"/>
    </location>
</feature>
<dbReference type="EMBL" id="CALSGD010001509">
    <property type="protein sequence ID" value="CAH6884395.1"/>
    <property type="molecule type" value="Genomic_DNA"/>
</dbReference>
<evidence type="ECO:0000313" key="4">
    <source>
        <dbReference type="Proteomes" id="UP001152836"/>
    </source>
</evidence>
<evidence type="ECO:0000256" key="2">
    <source>
        <dbReference type="SAM" id="SignalP"/>
    </source>
</evidence>
<sequence>MKVMIVMAFLVLTAHSVPVPRSPGKIILCYPFLNSKPSQRLCELLKLCRKPRMNTTSMVPSLPPTTGTDFSLTGSPPAPLTTPHRRGDSR</sequence>
<gene>
    <name evidence="3" type="primary">unknown_gene_3334</name>
    <name evidence="3" type="ORF">PHOROB_LOCUS12458</name>
</gene>
<organism evidence="3 4">
    <name type="scientific">Phodopus roborovskii</name>
    <name type="common">Roborovski's desert hamster</name>
    <name type="synonym">Cricetulus roborovskii</name>
    <dbReference type="NCBI Taxonomy" id="109678"/>
    <lineage>
        <taxon>Eukaryota</taxon>
        <taxon>Metazoa</taxon>
        <taxon>Chordata</taxon>
        <taxon>Craniata</taxon>
        <taxon>Vertebrata</taxon>
        <taxon>Euteleostomi</taxon>
        <taxon>Mammalia</taxon>
        <taxon>Eutheria</taxon>
        <taxon>Euarchontoglires</taxon>
        <taxon>Glires</taxon>
        <taxon>Rodentia</taxon>
        <taxon>Myomorpha</taxon>
        <taxon>Muroidea</taxon>
        <taxon>Cricetidae</taxon>
        <taxon>Cricetinae</taxon>
        <taxon>Phodopus</taxon>
    </lineage>
</organism>
<evidence type="ECO:0000256" key="1">
    <source>
        <dbReference type="SAM" id="MobiDB-lite"/>
    </source>
</evidence>
<reference evidence="3" key="1">
    <citation type="submission" date="2022-06" db="EMBL/GenBank/DDBJ databases">
        <authorList>
            <person name="Andreotti S."/>
            <person name="Wyler E."/>
        </authorList>
    </citation>
    <scope>NUCLEOTIDE SEQUENCE</scope>
</reference>
<accession>A0AAU9ZVN5</accession>
<keyword evidence="4" id="KW-1185">Reference proteome</keyword>
<feature type="signal peptide" evidence="2">
    <location>
        <begin position="1"/>
        <end position="16"/>
    </location>
</feature>
<feature type="compositionally biased region" description="Polar residues" evidence="1">
    <location>
        <begin position="54"/>
        <end position="74"/>
    </location>
</feature>